<feature type="binding site" evidence="15">
    <location>
        <position position="176"/>
    </location>
    <ligand>
        <name>S-adenosyl-L-methionine</name>
        <dbReference type="ChEBI" id="CHEBI:59789"/>
        <label>2</label>
    </ligand>
</feature>
<feature type="binding site" evidence="15">
    <location>
        <begin position="115"/>
        <end position="116"/>
    </location>
    <ligand>
        <name>S-adenosyl-L-methionine</name>
        <dbReference type="ChEBI" id="CHEBI:59789"/>
        <label>2</label>
    </ligand>
</feature>
<protein>
    <recommendedName>
        <fullName evidence="14">Coproporphyrinogen-III oxidase</fullName>
        <ecNumber evidence="14">1.3.98.3</ecNumber>
    </recommendedName>
</protein>
<keyword evidence="19" id="KW-1185">Reference proteome</keyword>
<feature type="binding site" evidence="16">
    <location>
        <position position="67"/>
    </location>
    <ligand>
        <name>[4Fe-4S] cluster</name>
        <dbReference type="ChEBI" id="CHEBI:49883"/>
        <note>4Fe-4S-S-AdoMet</note>
    </ligand>
</feature>
<keyword evidence="6 14" id="KW-0963">Cytoplasm</keyword>
<feature type="binding site" evidence="15">
    <location>
        <position position="188"/>
    </location>
    <ligand>
        <name>S-adenosyl-L-methionine</name>
        <dbReference type="ChEBI" id="CHEBI:59789"/>
        <label>2</label>
    </ligand>
</feature>
<dbReference type="EMBL" id="SOBT01000008">
    <property type="protein sequence ID" value="TDU31642.1"/>
    <property type="molecule type" value="Genomic_DNA"/>
</dbReference>
<dbReference type="CDD" id="cd01335">
    <property type="entry name" value="Radical_SAM"/>
    <property type="match status" value="1"/>
</dbReference>
<organism evidence="18 19">
    <name type="scientific">Panacagrimonas perspica</name>
    <dbReference type="NCBI Taxonomy" id="381431"/>
    <lineage>
        <taxon>Bacteria</taxon>
        <taxon>Pseudomonadati</taxon>
        <taxon>Pseudomonadota</taxon>
        <taxon>Gammaproteobacteria</taxon>
        <taxon>Nevskiales</taxon>
        <taxon>Nevskiaceae</taxon>
        <taxon>Panacagrimonas</taxon>
    </lineage>
</organism>
<evidence type="ECO:0000256" key="8">
    <source>
        <dbReference type="ARBA" id="ARBA00022723"/>
    </source>
</evidence>
<comment type="cofactor">
    <cofactor evidence="14 16">
        <name>[4Fe-4S] cluster</name>
        <dbReference type="ChEBI" id="CHEBI:49883"/>
    </cofactor>
    <text evidence="14 16">Binds 1 [4Fe-4S] cluster. The cluster is coordinated with 3 cysteines and an exchangeable S-adenosyl-L-methionine.</text>
</comment>
<evidence type="ECO:0000313" key="19">
    <source>
        <dbReference type="Proteomes" id="UP000295341"/>
    </source>
</evidence>
<evidence type="ECO:0000256" key="12">
    <source>
        <dbReference type="ARBA" id="ARBA00023244"/>
    </source>
</evidence>
<keyword evidence="9 14" id="KW-0560">Oxidoreductase</keyword>
<evidence type="ECO:0000256" key="7">
    <source>
        <dbReference type="ARBA" id="ARBA00022691"/>
    </source>
</evidence>
<comment type="subunit">
    <text evidence="4">Monomer.</text>
</comment>
<comment type="subcellular location">
    <subcellularLocation>
        <location evidence="1 14">Cytoplasm</location>
    </subcellularLocation>
</comment>
<keyword evidence="10 14" id="KW-0408">Iron</keyword>
<dbReference type="SMART" id="SM00729">
    <property type="entry name" value="Elp3"/>
    <property type="match status" value="1"/>
</dbReference>
<feature type="binding site" evidence="15">
    <location>
        <position position="333"/>
    </location>
    <ligand>
        <name>S-adenosyl-L-methionine</name>
        <dbReference type="ChEBI" id="CHEBI:59789"/>
        <label>1</label>
    </ligand>
</feature>
<evidence type="ECO:0000256" key="3">
    <source>
        <dbReference type="ARBA" id="ARBA00005493"/>
    </source>
</evidence>
<dbReference type="InterPro" id="IPR058240">
    <property type="entry name" value="rSAM_sf"/>
</dbReference>
<feature type="binding site" evidence="15">
    <location>
        <position position="247"/>
    </location>
    <ligand>
        <name>S-adenosyl-L-methionine</name>
        <dbReference type="ChEBI" id="CHEBI:59789"/>
        <label>2</label>
    </ligand>
</feature>
<comment type="similarity">
    <text evidence="3 14">Belongs to the anaerobic coproporphyrinogen-III oxidase family.</text>
</comment>
<dbReference type="PIRSF" id="PIRSF000167">
    <property type="entry name" value="HemN"/>
    <property type="match status" value="1"/>
</dbReference>
<dbReference type="OrthoDB" id="9808022at2"/>
<dbReference type="AlphaFoldDB" id="A0A4R7PD37"/>
<accession>A0A4R7PD37</accession>
<evidence type="ECO:0000259" key="17">
    <source>
        <dbReference type="PROSITE" id="PS51918"/>
    </source>
</evidence>
<evidence type="ECO:0000256" key="16">
    <source>
        <dbReference type="PIRSR" id="PIRSR000167-2"/>
    </source>
</evidence>
<dbReference type="UniPathway" id="UPA00251">
    <property type="reaction ID" value="UER00323"/>
</dbReference>
<dbReference type="Pfam" id="PF06969">
    <property type="entry name" value="HemN_C"/>
    <property type="match status" value="1"/>
</dbReference>
<dbReference type="GO" id="GO:0046872">
    <property type="term" value="F:metal ion binding"/>
    <property type="evidence" value="ECO:0007669"/>
    <property type="project" value="UniProtKB-KW"/>
</dbReference>
<dbReference type="SFLD" id="SFLDG01065">
    <property type="entry name" value="anaerobic_coproporphyrinogen-I"/>
    <property type="match status" value="1"/>
</dbReference>
<keyword evidence="8 14" id="KW-0479">Metal-binding</keyword>
<dbReference type="InterPro" id="IPR004558">
    <property type="entry name" value="Coprogen_oxidase_HemN"/>
</dbReference>
<dbReference type="EC" id="1.3.98.3" evidence="14"/>
<evidence type="ECO:0000256" key="1">
    <source>
        <dbReference type="ARBA" id="ARBA00004496"/>
    </source>
</evidence>
<keyword evidence="5 14" id="KW-0004">4Fe-4S</keyword>
<dbReference type="GO" id="GO:0006782">
    <property type="term" value="P:protoporphyrinogen IX biosynthetic process"/>
    <property type="evidence" value="ECO:0007669"/>
    <property type="project" value="UniProtKB-UniPathway"/>
</dbReference>
<feature type="domain" description="Radical SAM core" evidence="17">
    <location>
        <begin position="48"/>
        <end position="284"/>
    </location>
</feature>
<evidence type="ECO:0000256" key="6">
    <source>
        <dbReference type="ARBA" id="ARBA00022490"/>
    </source>
</evidence>
<dbReference type="PANTHER" id="PTHR13932:SF6">
    <property type="entry name" value="OXYGEN-INDEPENDENT COPROPORPHYRINOGEN III OXIDASE"/>
    <property type="match status" value="1"/>
</dbReference>
<reference evidence="18 19" key="1">
    <citation type="submission" date="2019-03" db="EMBL/GenBank/DDBJ databases">
        <title>Genomic Encyclopedia of Type Strains, Phase IV (KMG-IV): sequencing the most valuable type-strain genomes for metagenomic binning, comparative biology and taxonomic classification.</title>
        <authorList>
            <person name="Goeker M."/>
        </authorList>
    </citation>
    <scope>NUCLEOTIDE SEQUENCE [LARGE SCALE GENOMIC DNA]</scope>
    <source>
        <strain evidence="18 19">DSM 26377</strain>
    </source>
</reference>
<dbReference type="PROSITE" id="PS51918">
    <property type="entry name" value="RADICAL_SAM"/>
    <property type="match status" value="1"/>
</dbReference>
<comment type="caution">
    <text evidence="18">The sequence shown here is derived from an EMBL/GenBank/DDBJ whole genome shotgun (WGS) entry which is preliminary data.</text>
</comment>
<dbReference type="Proteomes" id="UP000295341">
    <property type="component" value="Unassembled WGS sequence"/>
</dbReference>
<keyword evidence="7 14" id="KW-0949">S-adenosyl-L-methionine</keyword>
<evidence type="ECO:0000256" key="9">
    <source>
        <dbReference type="ARBA" id="ARBA00023002"/>
    </source>
</evidence>
<dbReference type="GO" id="GO:0051539">
    <property type="term" value="F:4 iron, 4 sulfur cluster binding"/>
    <property type="evidence" value="ECO:0007669"/>
    <property type="project" value="UniProtKB-KW"/>
</dbReference>
<comment type="catalytic activity">
    <reaction evidence="13 14">
        <text>coproporphyrinogen III + 2 S-adenosyl-L-methionine = protoporphyrinogen IX + 2 5'-deoxyadenosine + 2 L-methionine + 2 CO2</text>
        <dbReference type="Rhea" id="RHEA:15425"/>
        <dbReference type="ChEBI" id="CHEBI:16526"/>
        <dbReference type="ChEBI" id="CHEBI:17319"/>
        <dbReference type="ChEBI" id="CHEBI:57307"/>
        <dbReference type="ChEBI" id="CHEBI:57309"/>
        <dbReference type="ChEBI" id="CHEBI:57844"/>
        <dbReference type="ChEBI" id="CHEBI:59789"/>
        <dbReference type="EC" id="1.3.98.3"/>
    </reaction>
</comment>
<gene>
    <name evidence="18" type="ORF">DFR24_1017</name>
</gene>
<evidence type="ECO:0000256" key="13">
    <source>
        <dbReference type="ARBA" id="ARBA00048321"/>
    </source>
</evidence>
<evidence type="ECO:0000256" key="2">
    <source>
        <dbReference type="ARBA" id="ARBA00004785"/>
    </source>
</evidence>
<feature type="binding site" evidence="15">
    <location>
        <position position="213"/>
    </location>
    <ligand>
        <name>S-adenosyl-L-methionine</name>
        <dbReference type="ChEBI" id="CHEBI:59789"/>
        <label>2</label>
    </ligand>
</feature>
<name>A0A4R7PD37_9GAMM</name>
<dbReference type="GO" id="GO:0005737">
    <property type="term" value="C:cytoplasm"/>
    <property type="evidence" value="ECO:0007669"/>
    <property type="project" value="UniProtKB-SubCell"/>
</dbReference>
<evidence type="ECO:0000256" key="5">
    <source>
        <dbReference type="ARBA" id="ARBA00022485"/>
    </source>
</evidence>
<dbReference type="InterPro" id="IPR007197">
    <property type="entry name" value="rSAM"/>
</dbReference>
<dbReference type="Gene3D" id="1.10.10.920">
    <property type="match status" value="1"/>
</dbReference>
<proteinExistence type="inferred from homology"/>
<dbReference type="InterPro" id="IPR010723">
    <property type="entry name" value="HemN_C"/>
</dbReference>
<keyword evidence="12 14" id="KW-0627">Porphyrin biosynthesis</keyword>
<dbReference type="NCBIfam" id="TIGR00538">
    <property type="entry name" value="hemN"/>
    <property type="match status" value="1"/>
</dbReference>
<dbReference type="InterPro" id="IPR034505">
    <property type="entry name" value="Coproporphyrinogen-III_oxidase"/>
</dbReference>
<sequence>MTDTSFDLDLLRRYDVAAPRYTSYPTAQHFAPLSSDDHEKAVMRSNQLAPGTPLSLYVHAPFCASPCFYCGCTRVITRDQGSMNRYLHALRREIGMQGRLFGATRAVEQLHFGGGTPTYYDDLQLLAVLEQIRRDFGFVPNSRREFSIEIDPRTVDAARLGRLAAMGFNRISLGVQDFDPSVQAAVNRIQAPEMVESLVHEARRLNMRSVSFDLIYGLPRQTPERFSHTLERVAALRPDRVAIYGYAHLPAMFKAQRRIRTDELPDAPLRLRLMQLATGRLGAAGYVHIGMDHFALPGDELVTALRDHRLQRNFQGYSTRAGLDLVGVGMSSISRIGDAYTQNARGLTAYLQAIESGLLATERGAVLTREDQLRAAVIERILCGRDVHYGPLHARFGIDARHHFREALDRIATAQRDGLVELQPGRLSITARGRHFLRALAMPFDAYANPASAPEAARKRLVAGTAPNVQ</sequence>
<dbReference type="Pfam" id="PF04055">
    <property type="entry name" value="Radical_SAM"/>
    <property type="match status" value="1"/>
</dbReference>
<dbReference type="SUPFAM" id="SSF102114">
    <property type="entry name" value="Radical SAM enzymes"/>
    <property type="match status" value="1"/>
</dbReference>
<evidence type="ECO:0000256" key="10">
    <source>
        <dbReference type="ARBA" id="ARBA00023004"/>
    </source>
</evidence>
<evidence type="ECO:0000256" key="15">
    <source>
        <dbReference type="PIRSR" id="PIRSR000167-1"/>
    </source>
</evidence>
<dbReference type="Gene3D" id="3.30.750.200">
    <property type="match status" value="1"/>
</dbReference>
<dbReference type="GO" id="GO:0004109">
    <property type="term" value="F:coproporphyrinogen oxidase activity"/>
    <property type="evidence" value="ECO:0007669"/>
    <property type="project" value="InterPro"/>
</dbReference>
<feature type="binding site" evidence="15">
    <location>
        <begin position="69"/>
        <end position="71"/>
    </location>
    <ligand>
        <name>S-adenosyl-L-methionine</name>
        <dbReference type="ChEBI" id="CHEBI:59789"/>
        <label>2</label>
    </ligand>
</feature>
<evidence type="ECO:0000313" key="18">
    <source>
        <dbReference type="EMBL" id="TDU31642.1"/>
    </source>
</evidence>
<evidence type="ECO:0000256" key="14">
    <source>
        <dbReference type="PIRNR" id="PIRNR000167"/>
    </source>
</evidence>
<evidence type="ECO:0000256" key="11">
    <source>
        <dbReference type="ARBA" id="ARBA00023014"/>
    </source>
</evidence>
<dbReference type="SFLD" id="SFLDS00029">
    <property type="entry name" value="Radical_SAM"/>
    <property type="match status" value="1"/>
</dbReference>
<dbReference type="PANTHER" id="PTHR13932">
    <property type="entry name" value="COPROPORPHYRINIGEN III OXIDASE"/>
    <property type="match status" value="1"/>
</dbReference>
<feature type="binding site" evidence="16">
    <location>
        <position position="63"/>
    </location>
    <ligand>
        <name>[4Fe-4S] cluster</name>
        <dbReference type="ChEBI" id="CHEBI:49883"/>
        <note>4Fe-4S-S-AdoMet</note>
    </ligand>
</feature>
<feature type="binding site" evidence="15">
    <location>
        <position position="57"/>
    </location>
    <ligand>
        <name>S-adenosyl-L-methionine</name>
        <dbReference type="ChEBI" id="CHEBI:59789"/>
        <label>1</label>
    </ligand>
</feature>
<dbReference type="InterPro" id="IPR006638">
    <property type="entry name" value="Elp3/MiaA/NifB-like_rSAM"/>
</dbReference>
<dbReference type="GO" id="GO:0051989">
    <property type="term" value="F:coproporphyrinogen dehydrogenase activity"/>
    <property type="evidence" value="ECO:0007669"/>
    <property type="project" value="UniProtKB-EC"/>
</dbReference>
<comment type="pathway">
    <text evidence="2 14">Porphyrin-containing compound metabolism; protoporphyrin-IX biosynthesis; protoporphyrinogen-IX from coproporphyrinogen-III (AdoMet route): step 1/1.</text>
</comment>
<keyword evidence="11 14" id="KW-0411">Iron-sulfur</keyword>
<feature type="binding site" evidence="16">
    <location>
        <position position="70"/>
    </location>
    <ligand>
        <name>[4Fe-4S] cluster</name>
        <dbReference type="ChEBI" id="CHEBI:49883"/>
        <note>4Fe-4S-S-AdoMet</note>
    </ligand>
</feature>
<evidence type="ECO:0000256" key="4">
    <source>
        <dbReference type="ARBA" id="ARBA00011245"/>
    </source>
</evidence>
<feature type="binding site" evidence="15">
    <location>
        <position position="114"/>
    </location>
    <ligand>
        <name>S-adenosyl-L-methionine</name>
        <dbReference type="ChEBI" id="CHEBI:59789"/>
        <label>1</label>
    </ligand>
</feature>
<feature type="binding site" evidence="15">
    <location>
        <position position="149"/>
    </location>
    <ligand>
        <name>S-adenosyl-L-methionine</name>
        <dbReference type="ChEBI" id="CHEBI:59789"/>
        <label>1</label>
    </ligand>
</feature>
<dbReference type="RefSeq" id="WP_133880214.1">
    <property type="nucleotide sequence ID" value="NZ_MWIN01000012.1"/>
</dbReference>